<dbReference type="EMBL" id="CP001330">
    <property type="protein sequence ID" value="ACO66126.1"/>
    <property type="molecule type" value="Genomic_DNA"/>
</dbReference>
<feature type="region of interest" description="Disordered" evidence="1">
    <location>
        <begin position="311"/>
        <end position="353"/>
    </location>
</feature>
<name>C1EDW2_MICCC</name>
<dbReference type="AlphaFoldDB" id="C1EDW2"/>
<sequence length="433" mass="45613">MKRRWTAGDTTRQHNGGGWGYKRKHRRLNDDTRVRLAHYESHHRKISLSSTRAHPLRATKYLTQCGLVLSVSKTTRFFFILRSARFSKLSAPPALTMHMVASYTARCSCALPSRSWGCSRSSRASFTSRRTSATAAYASSAVASSSWGASPNTAPRSPPLSAVFSPATLRTSVVVSTSSSGGARCSSIGTSMNGTYRSRRVTAASIRAGSRNTLPRDDSVTALLHSLLPPQRFQKRTFRSSARVVVPLSVPPTVHLPPPCVRPSPVELSVSSLLLSIPTLASTRAVTVRIAPPAAAIASRRRALARASLAAAESSRSGGGARSASKSFAATTSTRSAKSPCSRRRCTKSRAASRGVRSWSAAGWAASALATPPPSPHPFGTSRGVTAGLRKRYNDATLARRKSGSSKSAAAGCAADAAVDAASSSLSMSDAAG</sequence>
<feature type="compositionally biased region" description="Low complexity" evidence="1">
    <location>
        <begin position="311"/>
        <end position="339"/>
    </location>
</feature>
<proteinExistence type="predicted"/>
<evidence type="ECO:0000313" key="3">
    <source>
        <dbReference type="Proteomes" id="UP000002009"/>
    </source>
</evidence>
<reference evidence="2 3" key="1">
    <citation type="journal article" date="2009" name="Science">
        <title>Green evolution and dynamic adaptations revealed by genomes of the marine picoeukaryotes Micromonas.</title>
        <authorList>
            <person name="Worden A.Z."/>
            <person name="Lee J.H."/>
            <person name="Mock T."/>
            <person name="Rouze P."/>
            <person name="Simmons M.P."/>
            <person name="Aerts A.L."/>
            <person name="Allen A.E."/>
            <person name="Cuvelier M.L."/>
            <person name="Derelle E."/>
            <person name="Everett M.V."/>
            <person name="Foulon E."/>
            <person name="Grimwood J."/>
            <person name="Gundlach H."/>
            <person name="Henrissat B."/>
            <person name="Napoli C."/>
            <person name="McDonald S.M."/>
            <person name="Parker M.S."/>
            <person name="Rombauts S."/>
            <person name="Salamov A."/>
            <person name="Von Dassow P."/>
            <person name="Badger J.H."/>
            <person name="Coutinho P.M."/>
            <person name="Demir E."/>
            <person name="Dubchak I."/>
            <person name="Gentemann C."/>
            <person name="Eikrem W."/>
            <person name="Gready J.E."/>
            <person name="John U."/>
            <person name="Lanier W."/>
            <person name="Lindquist E.A."/>
            <person name="Lucas S."/>
            <person name="Mayer K.F."/>
            <person name="Moreau H."/>
            <person name="Not F."/>
            <person name="Otillar R."/>
            <person name="Panaud O."/>
            <person name="Pangilinan J."/>
            <person name="Paulsen I."/>
            <person name="Piegu B."/>
            <person name="Poliakov A."/>
            <person name="Robbens S."/>
            <person name="Schmutz J."/>
            <person name="Toulza E."/>
            <person name="Wyss T."/>
            <person name="Zelensky A."/>
            <person name="Zhou K."/>
            <person name="Armbrust E.V."/>
            <person name="Bhattacharya D."/>
            <person name="Goodenough U.W."/>
            <person name="Van de Peer Y."/>
            <person name="Grigoriev I.V."/>
        </authorList>
    </citation>
    <scope>NUCLEOTIDE SEQUENCE [LARGE SCALE GENOMIC DNA]</scope>
    <source>
        <strain evidence="3">RCC299 / NOUM17</strain>
    </source>
</reference>
<dbReference type="KEGG" id="mis:MICPUN_53342"/>
<dbReference type="Proteomes" id="UP000002009">
    <property type="component" value="Chromosome 11"/>
</dbReference>
<gene>
    <name evidence="2" type="ORF">MICPUN_53342</name>
</gene>
<protein>
    <submittedName>
        <fullName evidence="2">Uncharacterized protein</fullName>
    </submittedName>
</protein>
<evidence type="ECO:0000313" key="2">
    <source>
        <dbReference type="EMBL" id="ACO66126.1"/>
    </source>
</evidence>
<accession>C1EDW2</accession>
<keyword evidence="3" id="KW-1185">Reference proteome</keyword>
<evidence type="ECO:0000256" key="1">
    <source>
        <dbReference type="SAM" id="MobiDB-lite"/>
    </source>
</evidence>
<dbReference type="InParanoid" id="C1EDW2"/>
<feature type="region of interest" description="Disordered" evidence="1">
    <location>
        <begin position="1"/>
        <end position="24"/>
    </location>
</feature>
<dbReference type="GeneID" id="8247290"/>
<organism evidence="2 3">
    <name type="scientific">Micromonas commoda (strain RCC299 / NOUM17 / CCMP2709)</name>
    <name type="common">Picoplanktonic green alga</name>
    <dbReference type="NCBI Taxonomy" id="296587"/>
    <lineage>
        <taxon>Eukaryota</taxon>
        <taxon>Viridiplantae</taxon>
        <taxon>Chlorophyta</taxon>
        <taxon>Mamiellophyceae</taxon>
        <taxon>Mamiellales</taxon>
        <taxon>Mamiellaceae</taxon>
        <taxon>Micromonas</taxon>
    </lineage>
</organism>
<dbReference type="RefSeq" id="XP_002504868.1">
    <property type="nucleotide sequence ID" value="XM_002504822.1"/>
</dbReference>